<proteinExistence type="predicted"/>
<evidence type="ECO:0000313" key="3">
    <source>
        <dbReference type="RefSeq" id="XP_056685210.1"/>
    </source>
</evidence>
<reference evidence="3 4" key="2">
    <citation type="submission" date="2025-05" db="UniProtKB">
        <authorList>
            <consortium name="RefSeq"/>
        </authorList>
    </citation>
    <scope>IDENTIFICATION</scope>
    <source>
        <tissue evidence="3 4">Leaf</tissue>
    </source>
</reference>
<gene>
    <name evidence="3 4" type="primary">LOC130461233</name>
</gene>
<accession>A0ABM3QPC2</accession>
<organism evidence="2 3">
    <name type="scientific">Spinacia oleracea</name>
    <name type="common">Spinach</name>
    <dbReference type="NCBI Taxonomy" id="3562"/>
    <lineage>
        <taxon>Eukaryota</taxon>
        <taxon>Viridiplantae</taxon>
        <taxon>Streptophyta</taxon>
        <taxon>Embryophyta</taxon>
        <taxon>Tracheophyta</taxon>
        <taxon>Spermatophyta</taxon>
        <taxon>Magnoliopsida</taxon>
        <taxon>eudicotyledons</taxon>
        <taxon>Gunneridae</taxon>
        <taxon>Pentapetalae</taxon>
        <taxon>Caryophyllales</taxon>
        <taxon>Chenopodiaceae</taxon>
        <taxon>Chenopodioideae</taxon>
        <taxon>Anserineae</taxon>
        <taxon>Spinacia</taxon>
    </lineage>
</organism>
<evidence type="ECO:0000313" key="2">
    <source>
        <dbReference type="Proteomes" id="UP000813463"/>
    </source>
</evidence>
<dbReference type="GeneID" id="130461233"/>
<evidence type="ECO:0000313" key="4">
    <source>
        <dbReference type="RefSeq" id="XP_056685211.1"/>
    </source>
</evidence>
<dbReference type="Proteomes" id="UP000813463">
    <property type="component" value="Chromosome 5"/>
</dbReference>
<keyword evidence="2" id="KW-1185">Reference proteome</keyword>
<protein>
    <submittedName>
        <fullName evidence="3 4">Uncharacterized protein</fullName>
    </submittedName>
</protein>
<dbReference type="RefSeq" id="XP_056685210.1">
    <property type="nucleotide sequence ID" value="XM_056829232.1"/>
</dbReference>
<feature type="region of interest" description="Disordered" evidence="1">
    <location>
        <begin position="123"/>
        <end position="209"/>
    </location>
</feature>
<evidence type="ECO:0000256" key="1">
    <source>
        <dbReference type="SAM" id="MobiDB-lite"/>
    </source>
</evidence>
<dbReference type="RefSeq" id="XP_056685211.1">
    <property type="nucleotide sequence ID" value="XM_056829233.1"/>
</dbReference>
<name>A0ABM3QPC2_SPIOL</name>
<sequence length="230" mass="25060">MLSTRSIGESWRVHSRTGVPATELVIEGASYYQFIQDSLRLPEPGAECPDPSLGGWVLPDARISYTGESGSEIVETFPEDWVFHAPLPEGVQAVPARTANAMVGVINRLKSALVWARSALSCRSPHSTRTGAGRAGADDAGPSGGGHGRERERARHSPLRHRRSDARVSSSGERSEPERRRRSVSVAREPSPKLQSQPHFRGDSGWGSSYHGGWSGWTGEAWRHEADDES</sequence>
<reference evidence="2" key="1">
    <citation type="journal article" date="2021" name="Nat. Commun.">
        <title>Genomic analyses provide insights into spinach domestication and the genetic basis of agronomic traits.</title>
        <authorList>
            <person name="Cai X."/>
            <person name="Sun X."/>
            <person name="Xu C."/>
            <person name="Sun H."/>
            <person name="Wang X."/>
            <person name="Ge C."/>
            <person name="Zhang Z."/>
            <person name="Wang Q."/>
            <person name="Fei Z."/>
            <person name="Jiao C."/>
            <person name="Wang Q."/>
        </authorList>
    </citation>
    <scope>NUCLEOTIDE SEQUENCE [LARGE SCALE GENOMIC DNA]</scope>
    <source>
        <strain evidence="2">cv. Varoflay</strain>
    </source>
</reference>